<evidence type="ECO:0000256" key="1">
    <source>
        <dbReference type="HAMAP-Rule" id="MF_00799"/>
    </source>
</evidence>
<name>A0A853AYW8_9PSEU</name>
<evidence type="ECO:0000259" key="2">
    <source>
        <dbReference type="Pfam" id="PF13452"/>
    </source>
</evidence>
<keyword evidence="4" id="KW-1185">Reference proteome</keyword>
<dbReference type="PANTHER" id="PTHR43437">
    <property type="entry name" value="HYDROXYACYL-THIOESTER DEHYDRATASE TYPE 2, MITOCHONDRIAL-RELATED"/>
    <property type="match status" value="1"/>
</dbReference>
<dbReference type="SUPFAM" id="SSF54637">
    <property type="entry name" value="Thioesterase/thiol ester dehydrase-isomerase"/>
    <property type="match status" value="1"/>
</dbReference>
<feature type="domain" description="FAS1-like dehydratase" evidence="2">
    <location>
        <begin position="7"/>
        <end position="137"/>
    </location>
</feature>
<dbReference type="InterPro" id="IPR029069">
    <property type="entry name" value="HotDog_dom_sf"/>
</dbReference>
<comment type="caution">
    <text evidence="3">The sequence shown here is derived from an EMBL/GenBank/DDBJ whole genome shotgun (WGS) entry which is preliminary data.</text>
</comment>
<gene>
    <name evidence="3" type="ORF">HNR02_001165</name>
</gene>
<dbReference type="EMBL" id="JACCFK010000001">
    <property type="protein sequence ID" value="NYI87842.1"/>
    <property type="molecule type" value="Genomic_DNA"/>
</dbReference>
<dbReference type="CDD" id="cd03441">
    <property type="entry name" value="R_hydratase_like"/>
    <property type="match status" value="1"/>
</dbReference>
<reference evidence="3 4" key="1">
    <citation type="submission" date="2020-07" db="EMBL/GenBank/DDBJ databases">
        <title>Sequencing the genomes of 1000 actinobacteria strains.</title>
        <authorList>
            <person name="Klenk H.-P."/>
        </authorList>
    </citation>
    <scope>NUCLEOTIDE SEQUENCE [LARGE SCALE GENOMIC DNA]</scope>
    <source>
        <strain evidence="3 4">DSM 104006</strain>
    </source>
</reference>
<dbReference type="Pfam" id="PF13452">
    <property type="entry name" value="FAS1_DH_region"/>
    <property type="match status" value="1"/>
</dbReference>
<dbReference type="PANTHER" id="PTHR43437:SF3">
    <property type="entry name" value="HYDROXYACYL-THIOESTER DEHYDRATASE TYPE 2, MITOCHONDRIAL"/>
    <property type="match status" value="1"/>
</dbReference>
<dbReference type="GO" id="GO:0006633">
    <property type="term" value="P:fatty acid biosynthetic process"/>
    <property type="evidence" value="ECO:0007669"/>
    <property type="project" value="TreeGrafter"/>
</dbReference>
<dbReference type="Proteomes" id="UP000549616">
    <property type="component" value="Unassembled WGS sequence"/>
</dbReference>
<dbReference type="InterPro" id="IPR050965">
    <property type="entry name" value="UPF0336/Enoyl-CoA_hydratase"/>
</dbReference>
<accession>A0A853AYW8</accession>
<comment type="similarity">
    <text evidence="1">Belongs to the UPF0336 family.</text>
</comment>
<dbReference type="PIRSF" id="PIRSF018072">
    <property type="entry name" value="UCP018072"/>
    <property type="match status" value="1"/>
</dbReference>
<dbReference type="Gene3D" id="3.10.129.10">
    <property type="entry name" value="Hotdog Thioesterase"/>
    <property type="match status" value="1"/>
</dbReference>
<proteinExistence type="inferred from homology"/>
<dbReference type="InterPro" id="IPR016709">
    <property type="entry name" value="HadA-like"/>
</dbReference>
<dbReference type="RefSeq" id="WP_179772171.1">
    <property type="nucleotide sequence ID" value="NZ_JACCFK010000001.1"/>
</dbReference>
<dbReference type="InterPro" id="IPR039569">
    <property type="entry name" value="FAS1-like_DH_region"/>
</dbReference>
<dbReference type="HAMAP" id="MF_00799">
    <property type="entry name" value="UPF0336"/>
    <property type="match status" value="1"/>
</dbReference>
<dbReference type="AlphaFoldDB" id="A0A853AYW8"/>
<organism evidence="3 4">
    <name type="scientific">Amycolatopsis endophytica</name>
    <dbReference type="NCBI Taxonomy" id="860233"/>
    <lineage>
        <taxon>Bacteria</taxon>
        <taxon>Bacillati</taxon>
        <taxon>Actinomycetota</taxon>
        <taxon>Actinomycetes</taxon>
        <taxon>Pseudonocardiales</taxon>
        <taxon>Pseudonocardiaceae</taxon>
        <taxon>Amycolatopsis</taxon>
    </lineage>
</organism>
<evidence type="ECO:0000313" key="4">
    <source>
        <dbReference type="Proteomes" id="UP000549616"/>
    </source>
</evidence>
<protein>
    <recommendedName>
        <fullName evidence="1">UPF0336 protein HNR02_001165</fullName>
    </recommendedName>
</protein>
<dbReference type="GO" id="GO:0019171">
    <property type="term" value="F:(3R)-hydroxyacyl-[acyl-carrier-protein] dehydratase activity"/>
    <property type="evidence" value="ECO:0007669"/>
    <property type="project" value="TreeGrafter"/>
</dbReference>
<sequence length="149" mass="15990">MPLDPSFTGRTYPPDSTYEVGREKIREFALAIGDASPVHVDPEAARAAGYPDVIAPPTFLTIINLEAINTIVADPELGLDYGRMVHGDQSFSHVRPVHAGDVLSITTTVEDIKSRAGNDFLTVRAEVTDAAGELVCTTRAQLVVRGEDA</sequence>
<evidence type="ECO:0000313" key="3">
    <source>
        <dbReference type="EMBL" id="NYI87842.1"/>
    </source>
</evidence>